<dbReference type="InterPro" id="IPR000073">
    <property type="entry name" value="AB_hydrolase_1"/>
</dbReference>
<proteinExistence type="predicted"/>
<dbReference type="SUPFAM" id="SSF53474">
    <property type="entry name" value="alpha/beta-Hydrolases"/>
    <property type="match status" value="1"/>
</dbReference>
<evidence type="ECO:0000259" key="1">
    <source>
        <dbReference type="Pfam" id="PF12697"/>
    </source>
</evidence>
<evidence type="ECO:0000313" key="3">
    <source>
        <dbReference type="Proteomes" id="UP000602653"/>
    </source>
</evidence>
<accession>A0ABX7IFZ1</accession>
<keyword evidence="2" id="KW-0378">Hydrolase</keyword>
<name>A0ABX7IFZ1_9ACTO</name>
<keyword evidence="3" id="KW-1185">Reference proteome</keyword>
<feature type="domain" description="AB hydrolase-1" evidence="1">
    <location>
        <begin position="51"/>
        <end position="240"/>
    </location>
</feature>
<reference evidence="2 3" key="1">
    <citation type="submission" date="2021-02" db="EMBL/GenBank/DDBJ databases">
        <title>Complete Genome Sequence of Arcanobacterium phocisimile strain DSM 26142T from a harbour seal.</title>
        <authorList>
            <person name="Borowiak M."/>
            <person name="Alssahen M."/>
            <person name="Malorny B."/>
            <person name="Laemmler C."/>
            <person name="Siebert U."/>
            <person name="Ploetz M."/>
            <person name="Abdulmawjood A."/>
        </authorList>
    </citation>
    <scope>NUCLEOTIDE SEQUENCE [LARGE SCALE GENOMIC DNA]</scope>
    <source>
        <strain evidence="2 3">DSM 26142</strain>
    </source>
</reference>
<dbReference type="Pfam" id="PF12697">
    <property type="entry name" value="Abhydrolase_6"/>
    <property type="match status" value="1"/>
</dbReference>
<dbReference type="Proteomes" id="UP000602653">
    <property type="component" value="Chromosome"/>
</dbReference>
<evidence type="ECO:0000313" key="2">
    <source>
        <dbReference type="EMBL" id="QRV01891.1"/>
    </source>
</evidence>
<protein>
    <submittedName>
        <fullName evidence="2">Alpha/beta fold hydrolase</fullName>
    </submittedName>
</protein>
<organism evidence="2 3">
    <name type="scientific">Arcanobacterium phocisimile</name>
    <dbReference type="NCBI Taxonomy" id="1302235"/>
    <lineage>
        <taxon>Bacteria</taxon>
        <taxon>Bacillati</taxon>
        <taxon>Actinomycetota</taxon>
        <taxon>Actinomycetes</taxon>
        <taxon>Actinomycetales</taxon>
        <taxon>Actinomycetaceae</taxon>
        <taxon>Arcanobacterium</taxon>
    </lineage>
</organism>
<dbReference type="Gene3D" id="3.40.50.1820">
    <property type="entry name" value="alpha/beta hydrolase"/>
    <property type="match status" value="1"/>
</dbReference>
<sequence>MFLDEVTPETPERHVLQTLAALSVASEEIESYGEHDSQFIEWYGPRDGQRVVFLHGGGYRTDMTLAHARPAALALGEEGYRVALVEVRKERGNPRLTMSDLSFLANRTDLSDAIWIGHSLGGTLVLDVALDPALPPRRAIALAPFFYLTELASANAGVSGIERWMGGMPIQLPELYRKFDPSVRSADLGETGYIDGCLNVQIIYGEDDQTVPAAVTRKIAETPIRTAMVPGTNHVDLIRPGHDAWLFLLGALRAE</sequence>
<dbReference type="InterPro" id="IPR029058">
    <property type="entry name" value="AB_hydrolase_fold"/>
</dbReference>
<dbReference type="RefSeq" id="WP_204423983.1">
    <property type="nucleotide sequence ID" value="NZ_CP070228.1"/>
</dbReference>
<dbReference type="GO" id="GO:0016787">
    <property type="term" value="F:hydrolase activity"/>
    <property type="evidence" value="ECO:0007669"/>
    <property type="project" value="UniProtKB-KW"/>
</dbReference>
<gene>
    <name evidence="2" type="ORF">JTE88_07350</name>
</gene>
<dbReference type="EMBL" id="CP070228">
    <property type="protein sequence ID" value="QRV01891.1"/>
    <property type="molecule type" value="Genomic_DNA"/>
</dbReference>